<dbReference type="InterPro" id="IPR012337">
    <property type="entry name" value="RNaseH-like_sf"/>
</dbReference>
<dbReference type="Proteomes" id="UP000786811">
    <property type="component" value="Unassembled WGS sequence"/>
</dbReference>
<evidence type="ECO:0000256" key="4">
    <source>
        <dbReference type="ARBA" id="ARBA00022833"/>
    </source>
</evidence>
<organism evidence="7 8">
    <name type="scientific">Cotesia congregata</name>
    <name type="common">Parasitoid wasp</name>
    <name type="synonym">Apanteles congregatus</name>
    <dbReference type="NCBI Taxonomy" id="51543"/>
    <lineage>
        <taxon>Eukaryota</taxon>
        <taxon>Metazoa</taxon>
        <taxon>Ecdysozoa</taxon>
        <taxon>Arthropoda</taxon>
        <taxon>Hexapoda</taxon>
        <taxon>Insecta</taxon>
        <taxon>Pterygota</taxon>
        <taxon>Neoptera</taxon>
        <taxon>Endopterygota</taxon>
        <taxon>Hymenoptera</taxon>
        <taxon>Apocrita</taxon>
        <taxon>Ichneumonoidea</taxon>
        <taxon>Braconidae</taxon>
        <taxon>Microgastrinae</taxon>
        <taxon>Cotesia</taxon>
    </lineage>
</organism>
<sequence>MSCIGHVINNIGQRLIEINITPPASESGNKVDDLPLNEEDIIDDSEILESDKSTQQTMLRDLLTKVKEMVTFFRHSERATTELLSLQNNLPEAKRLKLIQEVKTRWNCCFEMINHFIVLADHVGKVLLQKTENFKPDTLIGRQLQKKLTQEIETKYGNIESVKLYACATLDPRIERNLALQATGSSAILDDDDVTTMIEAQVSSNDGNDDDIWSYLDEAVNYSHSQADTDEAGKLPIQLRQYFSRPALQRRQNPNPLVVWESIKYEYPHLWSVARKFLLIVATSVPCERLFSHAGLISNQLRSRLSPQHLNQLVFLRSVGEDMWDS</sequence>
<dbReference type="PANTHER" id="PTHR46481">
    <property type="entry name" value="ZINC FINGER BED DOMAIN-CONTAINING PROTEIN 4"/>
    <property type="match status" value="1"/>
</dbReference>
<dbReference type="AlphaFoldDB" id="A0A8J2HJA4"/>
<evidence type="ECO:0000313" key="8">
    <source>
        <dbReference type="Proteomes" id="UP000786811"/>
    </source>
</evidence>
<gene>
    <name evidence="7" type="ORF">HICCMSTLAB_LOCUS6656</name>
</gene>
<name>A0A8J2HJA4_COTCN</name>
<comment type="caution">
    <text evidence="7">The sequence shown here is derived from an EMBL/GenBank/DDBJ whole genome shotgun (WGS) entry which is preliminary data.</text>
</comment>
<accession>A0A8J2HJA4</accession>
<comment type="subcellular location">
    <subcellularLocation>
        <location evidence="1">Nucleus</location>
    </subcellularLocation>
</comment>
<evidence type="ECO:0000256" key="3">
    <source>
        <dbReference type="ARBA" id="ARBA00022771"/>
    </source>
</evidence>
<evidence type="ECO:0000313" key="7">
    <source>
        <dbReference type="EMBL" id="CAG5093187.1"/>
    </source>
</evidence>
<dbReference type="InterPro" id="IPR052035">
    <property type="entry name" value="ZnF_BED_domain_contain"/>
</dbReference>
<keyword evidence="4" id="KW-0862">Zinc</keyword>
<dbReference type="InterPro" id="IPR008906">
    <property type="entry name" value="HATC_C_dom"/>
</dbReference>
<keyword evidence="5" id="KW-0539">Nucleus</keyword>
<dbReference type="OrthoDB" id="1271298at2759"/>
<dbReference type="GO" id="GO:0008270">
    <property type="term" value="F:zinc ion binding"/>
    <property type="evidence" value="ECO:0007669"/>
    <property type="project" value="UniProtKB-KW"/>
</dbReference>
<keyword evidence="2" id="KW-0479">Metal-binding</keyword>
<dbReference type="SUPFAM" id="SSF53098">
    <property type="entry name" value="Ribonuclease H-like"/>
    <property type="match status" value="1"/>
</dbReference>
<dbReference type="Pfam" id="PF05699">
    <property type="entry name" value="Dimer_Tnp_hAT"/>
    <property type="match status" value="1"/>
</dbReference>
<dbReference type="PANTHER" id="PTHR46481:SF10">
    <property type="entry name" value="ZINC FINGER BED DOMAIN-CONTAINING PROTEIN 39"/>
    <property type="match status" value="1"/>
</dbReference>
<evidence type="ECO:0000259" key="6">
    <source>
        <dbReference type="Pfam" id="PF05699"/>
    </source>
</evidence>
<evidence type="ECO:0000256" key="5">
    <source>
        <dbReference type="ARBA" id="ARBA00023242"/>
    </source>
</evidence>
<evidence type="ECO:0000256" key="2">
    <source>
        <dbReference type="ARBA" id="ARBA00022723"/>
    </source>
</evidence>
<dbReference type="EMBL" id="CAJNRD030001120">
    <property type="protein sequence ID" value="CAG5093187.1"/>
    <property type="molecule type" value="Genomic_DNA"/>
</dbReference>
<evidence type="ECO:0000256" key="1">
    <source>
        <dbReference type="ARBA" id="ARBA00004123"/>
    </source>
</evidence>
<reference evidence="7" key="1">
    <citation type="submission" date="2021-04" db="EMBL/GenBank/DDBJ databases">
        <authorList>
            <person name="Chebbi M.A.C M."/>
        </authorList>
    </citation>
    <scope>NUCLEOTIDE SEQUENCE</scope>
</reference>
<dbReference type="GO" id="GO:0046983">
    <property type="term" value="F:protein dimerization activity"/>
    <property type="evidence" value="ECO:0007669"/>
    <property type="project" value="InterPro"/>
</dbReference>
<protein>
    <submittedName>
        <fullName evidence="7">Similar to Putative AC9 transposase (Zea mays)</fullName>
    </submittedName>
</protein>
<keyword evidence="3" id="KW-0863">Zinc-finger</keyword>
<keyword evidence="8" id="KW-1185">Reference proteome</keyword>
<proteinExistence type="predicted"/>
<dbReference type="GO" id="GO:0005634">
    <property type="term" value="C:nucleus"/>
    <property type="evidence" value="ECO:0007669"/>
    <property type="project" value="UniProtKB-SubCell"/>
</dbReference>
<feature type="domain" description="HAT C-terminal dimerisation" evidence="6">
    <location>
        <begin position="239"/>
        <end position="318"/>
    </location>
</feature>